<dbReference type="AGR" id="MGI:893587"/>
<dbReference type="ProteomicsDB" id="345435"/>
<dbReference type="Bgee" id="ENSMUSG00000068335">
    <property type="expression patterns" value="Expressed in stroma of bone marrow and 160 other cell types or tissues"/>
</dbReference>
<dbReference type="Antibodypedia" id="3784">
    <property type="antibodies" value="881 antibodies from 43 providers"/>
</dbReference>
<reference evidence="1" key="3">
    <citation type="submission" date="2025-08" db="UniProtKB">
        <authorList>
            <consortium name="Ensembl"/>
        </authorList>
    </citation>
    <scope>IDENTIFICATION</scope>
    <source>
        <strain evidence="1">C57BL/6J</strain>
    </source>
</reference>
<gene>
    <name evidence="1 2" type="primary">Dok1</name>
</gene>
<dbReference type="ExpressionAtlas" id="A0A0N4SW01">
    <property type="expression patterns" value="baseline and differential"/>
</dbReference>
<keyword evidence="3" id="KW-1185">Reference proteome</keyword>
<protein>
    <submittedName>
        <fullName evidence="1">Docking protein 1</fullName>
    </submittedName>
</protein>
<evidence type="ECO:0007829" key="4">
    <source>
        <dbReference type="PeptideAtlas" id="A0A0N4SW01"/>
    </source>
</evidence>
<dbReference type="GeneTree" id="ENSGT00940000155980"/>
<proteinExistence type="evidence at protein level"/>
<accession>A0A0N4SW01</accession>
<dbReference type="MGI" id="MGI:893587">
    <property type="gene designation" value="Dok1"/>
</dbReference>
<reference evidence="1" key="4">
    <citation type="submission" date="2025-09" db="UniProtKB">
        <authorList>
            <consortium name="Ensembl"/>
        </authorList>
    </citation>
    <scope>IDENTIFICATION</scope>
    <source>
        <strain evidence="1">C57BL/6J</strain>
    </source>
</reference>
<organism evidence="1 3">
    <name type="scientific">Mus musculus</name>
    <name type="common">Mouse</name>
    <dbReference type="NCBI Taxonomy" id="10090"/>
    <lineage>
        <taxon>Eukaryota</taxon>
        <taxon>Metazoa</taxon>
        <taxon>Chordata</taxon>
        <taxon>Craniata</taxon>
        <taxon>Vertebrata</taxon>
        <taxon>Euteleostomi</taxon>
        <taxon>Mammalia</taxon>
        <taxon>Eutheria</taxon>
        <taxon>Euarchontoglires</taxon>
        <taxon>Glires</taxon>
        <taxon>Rodentia</taxon>
        <taxon>Myomorpha</taxon>
        <taxon>Muroidea</taxon>
        <taxon>Muridae</taxon>
        <taxon>Murinae</taxon>
        <taxon>Mus</taxon>
        <taxon>Mus</taxon>
    </lineage>
</organism>
<dbReference type="AlphaFoldDB" id="A0A0N4SW01"/>
<dbReference type="VEuPathDB" id="HostDB:ENSMUSG00000068335"/>
<dbReference type="Proteomes" id="UP000000589">
    <property type="component" value="Chromosome 6"/>
</dbReference>
<evidence type="ECO:0000313" key="1">
    <source>
        <dbReference type="Ensembl" id="ENSMUSP00000145318.2"/>
    </source>
</evidence>
<evidence type="ECO:0000313" key="2">
    <source>
        <dbReference type="MGI" id="MGI:893587"/>
    </source>
</evidence>
<sequence length="42" mass="4423">MDGAVMEGPLFLQSQRFGTKVEENLGCALPSQSSRRGAAGIL</sequence>
<reference evidence="1 3" key="2">
    <citation type="journal article" date="2011" name="PLoS Biol.">
        <title>Modernizing reference genome assemblies.</title>
        <authorList>
            <person name="Church D.M."/>
            <person name="Schneider V.A."/>
            <person name="Graves T."/>
            <person name="Auger K."/>
            <person name="Cunningham F."/>
            <person name="Bouk N."/>
            <person name="Chen H.C."/>
            <person name="Agarwala R."/>
            <person name="McLaren W.M."/>
            <person name="Ritchie G.R."/>
            <person name="Albracht D."/>
            <person name="Kremitzki M."/>
            <person name="Rock S."/>
            <person name="Kotkiewicz H."/>
            <person name="Kremitzki C."/>
            <person name="Wollam A."/>
            <person name="Trani L."/>
            <person name="Fulton L."/>
            <person name="Fulton R."/>
            <person name="Matthews L."/>
            <person name="Whitehead S."/>
            <person name="Chow W."/>
            <person name="Torrance J."/>
            <person name="Dunn M."/>
            <person name="Harden G."/>
            <person name="Threadgold G."/>
            <person name="Wood J."/>
            <person name="Collins J."/>
            <person name="Heath P."/>
            <person name="Griffiths G."/>
            <person name="Pelan S."/>
            <person name="Grafham D."/>
            <person name="Eichler E.E."/>
            <person name="Weinstock G."/>
            <person name="Mardis E.R."/>
            <person name="Wilson R.K."/>
            <person name="Howe K."/>
            <person name="Flicek P."/>
            <person name="Hubbard T."/>
        </authorList>
    </citation>
    <scope>NUCLEOTIDE SEQUENCE [LARGE SCALE GENOMIC DNA]</scope>
    <source>
        <strain evidence="1 3">C57BL/6J</strain>
    </source>
</reference>
<name>A0A0N4SW01_MOUSE</name>
<keyword evidence="4 5" id="KW-1267">Proteomics identification</keyword>
<dbReference type="Ensembl" id="ENSMUST00000149918.2">
    <property type="protein sequence ID" value="ENSMUSP00000145318.2"/>
    <property type="gene ID" value="ENSMUSG00000068335.7"/>
</dbReference>
<reference evidence="1 3" key="1">
    <citation type="journal article" date="2009" name="PLoS Biol.">
        <title>Lineage-specific biology revealed by a finished genome assembly of the mouse.</title>
        <authorList>
            <consortium name="Mouse Genome Sequencing Consortium"/>
            <person name="Church D.M."/>
            <person name="Goodstadt L."/>
            <person name="Hillier L.W."/>
            <person name="Zody M.C."/>
            <person name="Goldstein S."/>
            <person name="She X."/>
            <person name="Bult C.J."/>
            <person name="Agarwala R."/>
            <person name="Cherry J.L."/>
            <person name="DiCuccio M."/>
            <person name="Hlavina W."/>
            <person name="Kapustin Y."/>
            <person name="Meric P."/>
            <person name="Maglott D."/>
            <person name="Birtle Z."/>
            <person name="Marques A.C."/>
            <person name="Graves T."/>
            <person name="Zhou S."/>
            <person name="Teague B."/>
            <person name="Potamousis K."/>
            <person name="Churas C."/>
            <person name="Place M."/>
            <person name="Herschleb J."/>
            <person name="Runnheim R."/>
            <person name="Forrest D."/>
            <person name="Amos-Landgraf J."/>
            <person name="Schwartz D.C."/>
            <person name="Cheng Z."/>
            <person name="Lindblad-Toh K."/>
            <person name="Eichler E.E."/>
            <person name="Ponting C.P."/>
        </authorList>
    </citation>
    <scope>NUCLEOTIDE SEQUENCE [LARGE SCALE GENOMIC DNA]</scope>
    <source>
        <strain evidence="1 3">C57BL/6J</strain>
    </source>
</reference>
<evidence type="ECO:0000313" key="3">
    <source>
        <dbReference type="Proteomes" id="UP000000589"/>
    </source>
</evidence>
<evidence type="ECO:0007829" key="5">
    <source>
        <dbReference type="ProteomicsDB" id="A0A0N4SW01"/>
    </source>
</evidence>